<evidence type="ECO:0000313" key="2">
    <source>
        <dbReference type="EMBL" id="CAF0773369.1"/>
    </source>
</evidence>
<feature type="transmembrane region" description="Helical" evidence="1">
    <location>
        <begin position="7"/>
        <end position="26"/>
    </location>
</feature>
<dbReference type="Gene3D" id="3.40.50.11350">
    <property type="match status" value="1"/>
</dbReference>
<evidence type="ECO:0000313" key="3">
    <source>
        <dbReference type="Proteomes" id="UP000663879"/>
    </source>
</evidence>
<keyword evidence="1" id="KW-0472">Membrane</keyword>
<accession>A0A813QYL4</accession>
<keyword evidence="1" id="KW-0812">Transmembrane</keyword>
<evidence type="ECO:0000256" key="1">
    <source>
        <dbReference type="SAM" id="Phobius"/>
    </source>
</evidence>
<name>A0A813QYL4_9BILA</name>
<sequence length="411" mass="48395">MTNKLNGFLNIFILVFLLVTFIFLIYDKSYETHRFKIIENEQLKISSKLQKYFDIHEKILNSVDPMKKIVFSEHVRVGFGNRLYNVLTSTLIAILSDSAIQIKWPYIDKYIKTPALYALRFCESTSQLSIDYRDRELNFILPEGTENNWSYDKKLELIGISSINTDHKRLVYNGYMPHFFELSANPIYYNKLLEYGLVRNETIFKANEALSNDNMNELEKIESLYMIGFEVGSNLLNEFWLIKPSFLNEINSFYNDNLKDYFVIGMQFRLEYLNEDDDIGRFVKCAEYIQRLNKVSNRVKWFVTSDSERIFKLLKKFTKGIEIVRGRGKIGHIIEDPHNYYRTIMDNELLSRSNEIIITGGSTYGFVASMKKGKLPYYIEGKREYEANENEECKIMTFNRGPRNHYGDSVL</sequence>
<dbReference type="Proteomes" id="UP000663879">
    <property type="component" value="Unassembled WGS sequence"/>
</dbReference>
<dbReference type="OrthoDB" id="428346at2759"/>
<keyword evidence="1" id="KW-1133">Transmembrane helix</keyword>
<dbReference type="AlphaFoldDB" id="A0A813QYL4"/>
<proteinExistence type="predicted"/>
<comment type="caution">
    <text evidence="2">The sequence shown here is derived from an EMBL/GenBank/DDBJ whole genome shotgun (WGS) entry which is preliminary data.</text>
</comment>
<keyword evidence="3" id="KW-1185">Reference proteome</keyword>
<reference evidence="2" key="1">
    <citation type="submission" date="2021-02" db="EMBL/GenBank/DDBJ databases">
        <authorList>
            <person name="Nowell W R."/>
        </authorList>
    </citation>
    <scope>NUCLEOTIDE SEQUENCE</scope>
    <source>
        <strain evidence="2">Ploen Becks lab</strain>
    </source>
</reference>
<gene>
    <name evidence="2" type="ORF">OXX778_LOCUS5074</name>
</gene>
<protein>
    <submittedName>
        <fullName evidence="2">Uncharacterized protein</fullName>
    </submittedName>
</protein>
<organism evidence="2 3">
    <name type="scientific">Brachionus calyciflorus</name>
    <dbReference type="NCBI Taxonomy" id="104777"/>
    <lineage>
        <taxon>Eukaryota</taxon>
        <taxon>Metazoa</taxon>
        <taxon>Spiralia</taxon>
        <taxon>Gnathifera</taxon>
        <taxon>Rotifera</taxon>
        <taxon>Eurotatoria</taxon>
        <taxon>Monogononta</taxon>
        <taxon>Pseudotrocha</taxon>
        <taxon>Ploima</taxon>
        <taxon>Brachionidae</taxon>
        <taxon>Brachionus</taxon>
    </lineage>
</organism>
<dbReference type="EMBL" id="CAJNOC010000534">
    <property type="protein sequence ID" value="CAF0773369.1"/>
    <property type="molecule type" value="Genomic_DNA"/>
</dbReference>